<reference evidence="2 3" key="1">
    <citation type="submission" date="2014-04" db="EMBL/GenBank/DDBJ databases">
        <authorList>
            <consortium name="DOE Joint Genome Institute"/>
            <person name="Kuo A."/>
            <person name="Kohler A."/>
            <person name="Jargeat P."/>
            <person name="Nagy L.G."/>
            <person name="Floudas D."/>
            <person name="Copeland A."/>
            <person name="Barry K.W."/>
            <person name="Cichocki N."/>
            <person name="Veneault-Fourrey C."/>
            <person name="LaButti K."/>
            <person name="Lindquist E.A."/>
            <person name="Lipzen A."/>
            <person name="Lundell T."/>
            <person name="Morin E."/>
            <person name="Murat C."/>
            <person name="Sun H."/>
            <person name="Tunlid A."/>
            <person name="Henrissat B."/>
            <person name="Grigoriev I.V."/>
            <person name="Hibbett D.S."/>
            <person name="Martin F."/>
            <person name="Nordberg H.P."/>
            <person name="Cantor M.N."/>
            <person name="Hua S.X."/>
        </authorList>
    </citation>
    <scope>NUCLEOTIDE SEQUENCE [LARGE SCALE GENOMIC DNA]</scope>
    <source>
        <strain evidence="2 3">Ve08.2h10</strain>
    </source>
</reference>
<reference evidence="3" key="2">
    <citation type="submission" date="2015-01" db="EMBL/GenBank/DDBJ databases">
        <title>Evolutionary Origins and Diversification of the Mycorrhizal Mutualists.</title>
        <authorList>
            <consortium name="DOE Joint Genome Institute"/>
            <consortium name="Mycorrhizal Genomics Consortium"/>
            <person name="Kohler A."/>
            <person name="Kuo A."/>
            <person name="Nagy L.G."/>
            <person name="Floudas D."/>
            <person name="Copeland A."/>
            <person name="Barry K.W."/>
            <person name="Cichocki N."/>
            <person name="Veneault-Fourrey C."/>
            <person name="LaButti K."/>
            <person name="Lindquist E.A."/>
            <person name="Lipzen A."/>
            <person name="Lundell T."/>
            <person name="Morin E."/>
            <person name="Murat C."/>
            <person name="Riley R."/>
            <person name="Ohm R."/>
            <person name="Sun H."/>
            <person name="Tunlid A."/>
            <person name="Henrissat B."/>
            <person name="Grigoriev I.V."/>
            <person name="Hibbett D.S."/>
            <person name="Martin F."/>
        </authorList>
    </citation>
    <scope>NUCLEOTIDE SEQUENCE [LARGE SCALE GENOMIC DNA]</scope>
    <source>
        <strain evidence="3">Ve08.2h10</strain>
    </source>
</reference>
<organism evidence="2 3">
    <name type="scientific">Paxillus rubicundulus Ve08.2h10</name>
    <dbReference type="NCBI Taxonomy" id="930991"/>
    <lineage>
        <taxon>Eukaryota</taxon>
        <taxon>Fungi</taxon>
        <taxon>Dikarya</taxon>
        <taxon>Basidiomycota</taxon>
        <taxon>Agaricomycotina</taxon>
        <taxon>Agaricomycetes</taxon>
        <taxon>Agaricomycetidae</taxon>
        <taxon>Boletales</taxon>
        <taxon>Paxilineae</taxon>
        <taxon>Paxillaceae</taxon>
        <taxon>Paxillus</taxon>
    </lineage>
</organism>
<accession>A0A0D0BLL2</accession>
<evidence type="ECO:0000313" key="3">
    <source>
        <dbReference type="Proteomes" id="UP000054538"/>
    </source>
</evidence>
<dbReference type="Proteomes" id="UP000054538">
    <property type="component" value="Unassembled WGS sequence"/>
</dbReference>
<dbReference type="HOGENOM" id="CLU_1971267_0_0_1"/>
<name>A0A0D0BLL2_9AGAM</name>
<proteinExistence type="predicted"/>
<keyword evidence="3" id="KW-1185">Reference proteome</keyword>
<evidence type="ECO:0000313" key="2">
    <source>
        <dbReference type="EMBL" id="KIK72552.1"/>
    </source>
</evidence>
<feature type="region of interest" description="Disordered" evidence="1">
    <location>
        <begin position="51"/>
        <end position="86"/>
    </location>
</feature>
<dbReference type="InParanoid" id="A0A0D0BLL2"/>
<feature type="compositionally biased region" description="Low complexity" evidence="1">
    <location>
        <begin position="54"/>
        <end position="67"/>
    </location>
</feature>
<sequence>MPRRQKIIKSDPHKPTSSTSLKRQDGDLFYEFMQTTTRAGQVKFACWKREPLNSSPASGSPSPSSPSKQRKSFHDSENPPDQSDFNVLVWDFQVESEIPKQKTKVCQPLNGPWLDNWDSHNVLIDPE</sequence>
<feature type="region of interest" description="Disordered" evidence="1">
    <location>
        <begin position="1"/>
        <end position="25"/>
    </location>
</feature>
<protein>
    <submittedName>
        <fullName evidence="2">Uncharacterized protein</fullName>
    </submittedName>
</protein>
<dbReference type="EMBL" id="KN830701">
    <property type="protein sequence ID" value="KIK72552.1"/>
    <property type="molecule type" value="Genomic_DNA"/>
</dbReference>
<evidence type="ECO:0000256" key="1">
    <source>
        <dbReference type="SAM" id="MobiDB-lite"/>
    </source>
</evidence>
<gene>
    <name evidence="2" type="ORF">PAXRUDRAFT_21853</name>
</gene>
<dbReference type="AlphaFoldDB" id="A0A0D0BLL2"/>